<dbReference type="GO" id="GO:0016263">
    <property type="term" value="F:glycoprotein-N-acetylgalactosamine 3-beta-galactosyltransferase activity"/>
    <property type="evidence" value="ECO:0007669"/>
    <property type="project" value="UniProtKB-EC"/>
</dbReference>
<accession>A0A024GS06</accession>
<keyword evidence="10" id="KW-1133">Transmembrane helix</keyword>
<evidence type="ECO:0000256" key="2">
    <source>
        <dbReference type="ARBA" id="ARBA00004922"/>
    </source>
</evidence>
<dbReference type="EC" id="2.4.1.122" evidence="4"/>
<name>A0A024GS06_9STRA</name>
<dbReference type="Gene3D" id="3.90.550.50">
    <property type="match status" value="1"/>
</dbReference>
<keyword evidence="14" id="KW-1185">Reference proteome</keyword>
<dbReference type="GO" id="GO:0016020">
    <property type="term" value="C:membrane"/>
    <property type="evidence" value="ECO:0007669"/>
    <property type="project" value="UniProtKB-SubCell"/>
</dbReference>
<dbReference type="InterPro" id="IPR003378">
    <property type="entry name" value="Fringe-like_glycosylTrfase"/>
</dbReference>
<dbReference type="GO" id="GO:0000166">
    <property type="term" value="F:nucleotide binding"/>
    <property type="evidence" value="ECO:0007669"/>
    <property type="project" value="UniProtKB-KW"/>
</dbReference>
<dbReference type="InParanoid" id="A0A024GS06"/>
<keyword evidence="9" id="KW-0735">Signal-anchor</keyword>
<comment type="subcellular location">
    <subcellularLocation>
        <location evidence="1">Membrane</location>
        <topology evidence="1">Single-pass type II membrane protein</topology>
    </subcellularLocation>
</comment>
<gene>
    <name evidence="13" type="ORF">BN9_104150</name>
</gene>
<dbReference type="PANTHER" id="PTHR23033">
    <property type="entry name" value="BETA1,3-GALACTOSYLTRANSFERASE"/>
    <property type="match status" value="1"/>
</dbReference>
<feature type="domain" description="Fringe-like glycosyltransferase" evidence="12">
    <location>
        <begin position="8"/>
        <end position="209"/>
    </location>
</feature>
<evidence type="ECO:0000256" key="1">
    <source>
        <dbReference type="ARBA" id="ARBA00004606"/>
    </source>
</evidence>
<evidence type="ECO:0000256" key="7">
    <source>
        <dbReference type="ARBA" id="ARBA00022692"/>
    </source>
</evidence>
<evidence type="ECO:0000256" key="5">
    <source>
        <dbReference type="ARBA" id="ARBA00022676"/>
    </source>
</evidence>
<evidence type="ECO:0000256" key="8">
    <source>
        <dbReference type="ARBA" id="ARBA00022741"/>
    </source>
</evidence>
<sequence>MTHSDAKKARILCWVNTYHKNHDLRIDAIKRTWGKKCDKILFMSDQEDTVYKTVRVHAPPFHKMSWQKHREAVRTILREIDERDFDWIYKCDDDTFVIMENLRRLLLSPRIKAITSTTPLLLGHRMTLQWWELHRPFIPFAAQKREHVELIMKVDKATRSRGGLYYTPGGGGYVMNWAYLKLLASSLDEPHCLPHEIVPDDWATSFCMLLHNVSPSDTRDELGRERFHQYDPEMLYYAPHDEKAFDHSIRSSIYEEANWFSDHYEIGWKNGSDCCAADSISFHYIIPPFMDIIYAYYYNT</sequence>
<evidence type="ECO:0000256" key="3">
    <source>
        <dbReference type="ARBA" id="ARBA00006462"/>
    </source>
</evidence>
<keyword evidence="6" id="KW-0808">Transferase</keyword>
<evidence type="ECO:0000313" key="14">
    <source>
        <dbReference type="Proteomes" id="UP000053237"/>
    </source>
</evidence>
<evidence type="ECO:0000256" key="11">
    <source>
        <dbReference type="ARBA" id="ARBA00023136"/>
    </source>
</evidence>
<dbReference type="AlphaFoldDB" id="A0A024GS06"/>
<dbReference type="OrthoDB" id="414175at2759"/>
<dbReference type="Pfam" id="PF02434">
    <property type="entry name" value="Fringe"/>
    <property type="match status" value="1"/>
</dbReference>
<dbReference type="InterPro" id="IPR026050">
    <property type="entry name" value="C1GALT1/C1GALT1_chp1"/>
</dbReference>
<dbReference type="EMBL" id="CAIX01000277">
    <property type="protein sequence ID" value="CCI49146.1"/>
    <property type="molecule type" value="Genomic_DNA"/>
</dbReference>
<organism evidence="13 14">
    <name type="scientific">Albugo candida</name>
    <dbReference type="NCBI Taxonomy" id="65357"/>
    <lineage>
        <taxon>Eukaryota</taxon>
        <taxon>Sar</taxon>
        <taxon>Stramenopiles</taxon>
        <taxon>Oomycota</taxon>
        <taxon>Peronosporomycetes</taxon>
        <taxon>Albuginales</taxon>
        <taxon>Albuginaceae</taxon>
        <taxon>Albugo</taxon>
    </lineage>
</organism>
<evidence type="ECO:0000256" key="4">
    <source>
        <dbReference type="ARBA" id="ARBA00012557"/>
    </source>
</evidence>
<dbReference type="PANTHER" id="PTHR23033:SF14">
    <property type="entry name" value="GLYCOPROTEIN-N-ACETYLGALACTOSAMINE 3-BETA-GALACTOSYLTRANSFERASE 1-RELATED"/>
    <property type="match status" value="1"/>
</dbReference>
<comment type="caution">
    <text evidence="13">The sequence shown here is derived from an EMBL/GenBank/DDBJ whole genome shotgun (WGS) entry which is preliminary data.</text>
</comment>
<evidence type="ECO:0000256" key="6">
    <source>
        <dbReference type="ARBA" id="ARBA00022679"/>
    </source>
</evidence>
<evidence type="ECO:0000256" key="9">
    <source>
        <dbReference type="ARBA" id="ARBA00022968"/>
    </source>
</evidence>
<comment type="similarity">
    <text evidence="3">Belongs to the glycosyltransferase 31 family. Beta3-Gal-T subfamily.</text>
</comment>
<protein>
    <recommendedName>
        <fullName evidence="4">N-acetylgalactosaminide beta-1,3-galactosyltransferase</fullName>
        <ecNumber evidence="4">2.4.1.122</ecNumber>
    </recommendedName>
</protein>
<evidence type="ECO:0000259" key="12">
    <source>
        <dbReference type="Pfam" id="PF02434"/>
    </source>
</evidence>
<evidence type="ECO:0000313" key="13">
    <source>
        <dbReference type="EMBL" id="CCI49146.1"/>
    </source>
</evidence>
<keyword evidence="5" id="KW-0328">Glycosyltransferase</keyword>
<proteinExistence type="inferred from homology"/>
<dbReference type="STRING" id="65357.A0A024GS06"/>
<keyword evidence="8" id="KW-0547">Nucleotide-binding</keyword>
<comment type="pathway">
    <text evidence="2">Protein modification; protein glycosylation.</text>
</comment>
<reference evidence="13 14" key="1">
    <citation type="submission" date="2012-05" db="EMBL/GenBank/DDBJ databases">
        <title>Recombination and specialization in a pathogen metapopulation.</title>
        <authorList>
            <person name="Gardiner A."/>
            <person name="Kemen E."/>
            <person name="Schultz-Larsen T."/>
            <person name="MacLean D."/>
            <person name="Van Oosterhout C."/>
            <person name="Jones J.D.G."/>
        </authorList>
    </citation>
    <scope>NUCLEOTIDE SEQUENCE [LARGE SCALE GENOMIC DNA]</scope>
    <source>
        <strain evidence="13 14">Ac Nc2</strain>
    </source>
</reference>
<dbReference type="Proteomes" id="UP000053237">
    <property type="component" value="Unassembled WGS sequence"/>
</dbReference>
<keyword evidence="11" id="KW-0472">Membrane</keyword>
<evidence type="ECO:0000256" key="10">
    <source>
        <dbReference type="ARBA" id="ARBA00022989"/>
    </source>
</evidence>
<keyword evidence="7" id="KW-0812">Transmembrane</keyword>